<feature type="domain" description="M23ase beta-sheet core" evidence="3">
    <location>
        <begin position="125"/>
        <end position="218"/>
    </location>
</feature>
<name>A0A1C3PCT9_9ACTN</name>
<dbReference type="InterPro" id="IPR016047">
    <property type="entry name" value="M23ase_b-sheet_dom"/>
</dbReference>
<protein>
    <submittedName>
        <fullName evidence="4">Peptidase M23</fullName>
    </submittedName>
</protein>
<dbReference type="InterPro" id="IPR011055">
    <property type="entry name" value="Dup_hybrid_motif"/>
</dbReference>
<evidence type="ECO:0000313" key="4">
    <source>
        <dbReference type="EMBL" id="SBW27634.1"/>
    </source>
</evidence>
<feature type="compositionally biased region" description="Pro residues" evidence="2">
    <location>
        <begin position="44"/>
        <end position="60"/>
    </location>
</feature>
<dbReference type="PANTHER" id="PTHR21666:SF289">
    <property type="entry name" value="L-ALA--D-GLU ENDOPEPTIDASE"/>
    <property type="match status" value="1"/>
</dbReference>
<accession>A0A1C3PCT9</accession>
<keyword evidence="1" id="KW-0732">Signal</keyword>
<feature type="region of interest" description="Disordered" evidence="2">
    <location>
        <begin position="38"/>
        <end position="77"/>
    </location>
</feature>
<dbReference type="GO" id="GO:0004222">
    <property type="term" value="F:metalloendopeptidase activity"/>
    <property type="evidence" value="ECO:0007669"/>
    <property type="project" value="TreeGrafter"/>
</dbReference>
<dbReference type="Pfam" id="PF01551">
    <property type="entry name" value="Peptidase_M23"/>
    <property type="match status" value="1"/>
</dbReference>
<keyword evidence="5" id="KW-1185">Reference proteome</keyword>
<sequence length="233" mass="23721">MTPPSRHRAFLFFLLMTALLALVAAGWPHPMVSYGTRAATSPIRPTPAQPTPPPSAPAQPAPAQSPAAQSAPARPVPLAGTVGVNPLSPTGAALGSAGPAWRAPLDGPLTLGRGFSPPSSPYGPGHRGIDLVAAPGAQVRAAGRGIVSFAGMIAGRGVTTISHGSLRTTYEPVDPAVTTGQTVAAGETIGRLVAGHPGCPADACLHWGLREGARYLDPLDLLRRRPPRLLPIG</sequence>
<evidence type="ECO:0000313" key="5">
    <source>
        <dbReference type="Proteomes" id="UP000199013"/>
    </source>
</evidence>
<dbReference type="CDD" id="cd12797">
    <property type="entry name" value="M23_peptidase"/>
    <property type="match status" value="1"/>
</dbReference>
<organism evidence="4 5">
    <name type="scientific">Candidatus Protofrankia californiensis</name>
    <dbReference type="NCBI Taxonomy" id="1839754"/>
    <lineage>
        <taxon>Bacteria</taxon>
        <taxon>Bacillati</taxon>
        <taxon>Actinomycetota</taxon>
        <taxon>Actinomycetes</taxon>
        <taxon>Frankiales</taxon>
        <taxon>Frankiaceae</taxon>
        <taxon>Protofrankia</taxon>
    </lineage>
</organism>
<dbReference type="PANTHER" id="PTHR21666">
    <property type="entry name" value="PEPTIDASE-RELATED"/>
    <property type="match status" value="1"/>
</dbReference>
<dbReference type="EMBL" id="FLUV01002246">
    <property type="protein sequence ID" value="SBW27634.1"/>
    <property type="molecule type" value="Genomic_DNA"/>
</dbReference>
<dbReference type="Proteomes" id="UP000199013">
    <property type="component" value="Unassembled WGS sequence"/>
</dbReference>
<proteinExistence type="predicted"/>
<dbReference type="Gene3D" id="2.70.70.10">
    <property type="entry name" value="Glucose Permease (Domain IIA)"/>
    <property type="match status" value="1"/>
</dbReference>
<dbReference type="AlphaFoldDB" id="A0A1C3PCT9"/>
<evidence type="ECO:0000256" key="1">
    <source>
        <dbReference type="ARBA" id="ARBA00022729"/>
    </source>
</evidence>
<gene>
    <name evidence="4" type="ORF">FDG2_5382</name>
</gene>
<evidence type="ECO:0000259" key="3">
    <source>
        <dbReference type="Pfam" id="PF01551"/>
    </source>
</evidence>
<dbReference type="SUPFAM" id="SSF51261">
    <property type="entry name" value="Duplicated hybrid motif"/>
    <property type="match status" value="1"/>
</dbReference>
<feature type="compositionally biased region" description="Low complexity" evidence="2">
    <location>
        <begin position="61"/>
        <end position="73"/>
    </location>
</feature>
<evidence type="ECO:0000256" key="2">
    <source>
        <dbReference type="SAM" id="MobiDB-lite"/>
    </source>
</evidence>
<dbReference type="InterPro" id="IPR050570">
    <property type="entry name" value="Cell_wall_metabolism_enzyme"/>
</dbReference>
<reference evidence="5" key="1">
    <citation type="submission" date="2016-02" db="EMBL/GenBank/DDBJ databases">
        <authorList>
            <person name="Wibberg D."/>
        </authorList>
    </citation>
    <scope>NUCLEOTIDE SEQUENCE [LARGE SCALE GENOMIC DNA]</scope>
</reference>